<dbReference type="EMBL" id="CP094984">
    <property type="protein sequence ID" value="UON93043.1"/>
    <property type="molecule type" value="Genomic_DNA"/>
</dbReference>
<evidence type="ECO:0000259" key="2">
    <source>
        <dbReference type="Pfam" id="PF25056"/>
    </source>
</evidence>
<gene>
    <name evidence="3" type="ORF">LJ755_09680</name>
    <name evidence="4" type="ORF">MUK71_05310</name>
</gene>
<keyword evidence="5" id="KW-1185">Reference proteome</keyword>
<evidence type="ECO:0000256" key="1">
    <source>
        <dbReference type="SAM" id="MobiDB-lite"/>
    </source>
</evidence>
<dbReference type="Gene3D" id="3.40.970.30">
    <property type="entry name" value="yp_829618.1 like domains"/>
    <property type="match status" value="1"/>
</dbReference>
<evidence type="ECO:0000313" key="4">
    <source>
        <dbReference type="EMBL" id="UON93043.1"/>
    </source>
</evidence>
<feature type="compositionally biased region" description="Basic and acidic residues" evidence="1">
    <location>
        <begin position="15"/>
        <end position="29"/>
    </location>
</feature>
<evidence type="ECO:0000313" key="3">
    <source>
        <dbReference type="EMBL" id="MCC3272994.1"/>
    </source>
</evidence>
<accession>A0A9X1M7U2</accession>
<feature type="compositionally biased region" description="Polar residues" evidence="1">
    <location>
        <begin position="1"/>
        <end position="13"/>
    </location>
</feature>
<organism evidence="3 6">
    <name type="scientific">Arthrobacter zhangbolii</name>
    <dbReference type="NCBI Taxonomy" id="2886936"/>
    <lineage>
        <taxon>Bacteria</taxon>
        <taxon>Bacillati</taxon>
        <taxon>Actinomycetota</taxon>
        <taxon>Actinomycetes</taxon>
        <taxon>Micrococcales</taxon>
        <taxon>Micrococcaceae</taxon>
        <taxon>Arthrobacter</taxon>
    </lineage>
</organism>
<sequence length="148" mass="15874">MARQNTVQESSPGNHPERMDAAEEMRAEPLAESARVGMTADGKITLVLPPGQVVTGAMAAEAAQEIENLAGVRRLPLLLTLTGVESISRTARDIFSAARSLSAVAVIGISPVDRVIANFLLGGEVQPCPTRYFSREKDALDWLKRHAP</sequence>
<feature type="domain" description="DUF7793" evidence="2">
    <location>
        <begin position="45"/>
        <end position="146"/>
    </location>
</feature>
<dbReference type="EMBL" id="JAJFZT010000006">
    <property type="protein sequence ID" value="MCC3272994.1"/>
    <property type="molecule type" value="Genomic_DNA"/>
</dbReference>
<dbReference type="RefSeq" id="WP_227904298.1">
    <property type="nucleotide sequence ID" value="NZ_CP094984.1"/>
</dbReference>
<name>A0A9X1M7U2_9MICC</name>
<dbReference type="Proteomes" id="UP000829758">
    <property type="component" value="Chromosome"/>
</dbReference>
<proteinExistence type="predicted"/>
<dbReference type="Pfam" id="PF25056">
    <property type="entry name" value="DUF7793"/>
    <property type="match status" value="1"/>
</dbReference>
<feature type="region of interest" description="Disordered" evidence="1">
    <location>
        <begin position="1"/>
        <end position="32"/>
    </location>
</feature>
<protein>
    <submittedName>
        <fullName evidence="3">STAS/SEC14 domain-containing protein</fullName>
    </submittedName>
</protein>
<evidence type="ECO:0000313" key="5">
    <source>
        <dbReference type="Proteomes" id="UP000829758"/>
    </source>
</evidence>
<reference evidence="3" key="1">
    <citation type="submission" date="2021-10" db="EMBL/GenBank/DDBJ databases">
        <title>Novel species in genus Arthrobacter.</title>
        <authorList>
            <person name="Liu Y."/>
        </authorList>
    </citation>
    <scope>NUCLEOTIDE SEQUENCE</scope>
    <source>
        <strain evidence="3">Zg-Y462</strain>
        <strain evidence="5">zg-Y462</strain>
    </source>
</reference>
<dbReference type="AlphaFoldDB" id="A0A9X1M7U2"/>
<dbReference type="Gene3D" id="3.40.1680.10">
    <property type="entry name" value="yp_829618.1 domain like"/>
    <property type="match status" value="1"/>
</dbReference>
<dbReference type="InterPro" id="IPR056695">
    <property type="entry name" value="DUF7793"/>
</dbReference>
<evidence type="ECO:0000313" key="6">
    <source>
        <dbReference type="Proteomes" id="UP001155145"/>
    </source>
</evidence>
<dbReference type="Proteomes" id="UP001155145">
    <property type="component" value="Unassembled WGS sequence"/>
</dbReference>